<dbReference type="Proteomes" id="UP000317093">
    <property type="component" value="Chromosome"/>
</dbReference>
<evidence type="ECO:0000313" key="2">
    <source>
        <dbReference type="Proteomes" id="UP000317093"/>
    </source>
</evidence>
<keyword evidence="2" id="KW-1185">Reference proteome</keyword>
<dbReference type="OrthoDB" id="280343at2"/>
<gene>
    <name evidence="1" type="ORF">Pan216_09110</name>
</gene>
<dbReference type="EMBL" id="CP036279">
    <property type="protein sequence ID" value="QDU60074.1"/>
    <property type="molecule type" value="Genomic_DNA"/>
</dbReference>
<evidence type="ECO:0008006" key="3">
    <source>
        <dbReference type="Google" id="ProtNLM"/>
    </source>
</evidence>
<evidence type="ECO:0000313" key="1">
    <source>
        <dbReference type="EMBL" id="QDU60074.1"/>
    </source>
</evidence>
<sequence length="139" mass="15199">MDARTARRLLLPFAILVCSGCGQGRRVPIQGTVTFDGRAVEEGVIYFDPITPGLSGIAPIRAGAFTIPASKGPTPGKSRVSIQAYEHRGRTEPDEFKPGRRIAVKDQIIPPEYNDQSKLAVDVSRYGETFHFELESSPQ</sequence>
<organism evidence="1 2">
    <name type="scientific">Kolteria novifilia</name>
    <dbReference type="NCBI Taxonomy" id="2527975"/>
    <lineage>
        <taxon>Bacteria</taxon>
        <taxon>Pseudomonadati</taxon>
        <taxon>Planctomycetota</taxon>
        <taxon>Planctomycetia</taxon>
        <taxon>Kolteriales</taxon>
        <taxon>Kolteriaceae</taxon>
        <taxon>Kolteria</taxon>
    </lineage>
</organism>
<proteinExistence type="predicted"/>
<dbReference type="KEGG" id="knv:Pan216_09110"/>
<dbReference type="RefSeq" id="WP_145255346.1">
    <property type="nucleotide sequence ID" value="NZ_CP036279.1"/>
</dbReference>
<protein>
    <recommendedName>
        <fullName evidence="3">Carboxypeptidase regulatory-like domain-containing protein</fullName>
    </recommendedName>
</protein>
<reference evidence="1 2" key="1">
    <citation type="submission" date="2019-02" db="EMBL/GenBank/DDBJ databases">
        <title>Deep-cultivation of Planctomycetes and their phenomic and genomic characterization uncovers novel biology.</title>
        <authorList>
            <person name="Wiegand S."/>
            <person name="Jogler M."/>
            <person name="Boedeker C."/>
            <person name="Pinto D."/>
            <person name="Vollmers J."/>
            <person name="Rivas-Marin E."/>
            <person name="Kohn T."/>
            <person name="Peeters S.H."/>
            <person name="Heuer A."/>
            <person name="Rast P."/>
            <person name="Oberbeckmann S."/>
            <person name="Bunk B."/>
            <person name="Jeske O."/>
            <person name="Meyerdierks A."/>
            <person name="Storesund J.E."/>
            <person name="Kallscheuer N."/>
            <person name="Luecker S."/>
            <person name="Lage O.M."/>
            <person name="Pohl T."/>
            <person name="Merkel B.J."/>
            <person name="Hornburger P."/>
            <person name="Mueller R.-W."/>
            <person name="Bruemmer F."/>
            <person name="Labrenz M."/>
            <person name="Spormann A.M."/>
            <person name="Op den Camp H."/>
            <person name="Overmann J."/>
            <person name="Amann R."/>
            <person name="Jetten M.S.M."/>
            <person name="Mascher T."/>
            <person name="Medema M.H."/>
            <person name="Devos D.P."/>
            <person name="Kaster A.-K."/>
            <person name="Ovreas L."/>
            <person name="Rohde M."/>
            <person name="Galperin M.Y."/>
            <person name="Jogler C."/>
        </authorList>
    </citation>
    <scope>NUCLEOTIDE SEQUENCE [LARGE SCALE GENOMIC DNA]</scope>
    <source>
        <strain evidence="1 2">Pan216</strain>
    </source>
</reference>
<dbReference type="AlphaFoldDB" id="A0A518AZC9"/>
<name>A0A518AZC9_9BACT</name>
<accession>A0A518AZC9</accession>